<comment type="caution">
    <text evidence="8">The sequence shown here is derived from an EMBL/GenBank/DDBJ whole genome shotgun (WGS) entry which is preliminary data.</text>
</comment>
<dbReference type="Gene3D" id="1.25.70.10">
    <property type="entry name" value="Transcription termination factor 3, mitochondrial"/>
    <property type="match status" value="1"/>
</dbReference>
<comment type="similarity">
    <text evidence="2">Belongs to the mTERF family.</text>
</comment>
<protein>
    <recommendedName>
        <fullName evidence="7">Transcription termination factor 3, mitochondrial</fullName>
    </recommendedName>
</protein>
<keyword evidence="4" id="KW-0805">Transcription regulation</keyword>
<dbReference type="InterPro" id="IPR003690">
    <property type="entry name" value="MTERF"/>
</dbReference>
<evidence type="ECO:0000256" key="4">
    <source>
        <dbReference type="ARBA" id="ARBA00023015"/>
    </source>
</evidence>
<evidence type="ECO:0000256" key="6">
    <source>
        <dbReference type="ARBA" id="ARBA00023163"/>
    </source>
</evidence>
<keyword evidence="3" id="KW-0809">Transit peptide</keyword>
<dbReference type="Pfam" id="PF02536">
    <property type="entry name" value="mTERF"/>
    <property type="match status" value="1"/>
</dbReference>
<evidence type="ECO:0000256" key="5">
    <source>
        <dbReference type="ARBA" id="ARBA00023128"/>
    </source>
</evidence>
<keyword evidence="6" id="KW-0804">Transcription</keyword>
<comment type="subcellular location">
    <subcellularLocation>
        <location evidence="1">Mitochondrion</location>
    </subcellularLocation>
</comment>
<dbReference type="AlphaFoldDB" id="A0ABD0TII4"/>
<evidence type="ECO:0000256" key="2">
    <source>
        <dbReference type="ARBA" id="ARBA00007692"/>
    </source>
</evidence>
<evidence type="ECO:0000313" key="9">
    <source>
        <dbReference type="Proteomes" id="UP001549921"/>
    </source>
</evidence>
<organism evidence="8 9">
    <name type="scientific">Loxostege sticticalis</name>
    <name type="common">Beet webworm moth</name>
    <dbReference type="NCBI Taxonomy" id="481309"/>
    <lineage>
        <taxon>Eukaryota</taxon>
        <taxon>Metazoa</taxon>
        <taxon>Ecdysozoa</taxon>
        <taxon>Arthropoda</taxon>
        <taxon>Hexapoda</taxon>
        <taxon>Insecta</taxon>
        <taxon>Pterygota</taxon>
        <taxon>Neoptera</taxon>
        <taxon>Endopterygota</taxon>
        <taxon>Lepidoptera</taxon>
        <taxon>Glossata</taxon>
        <taxon>Ditrysia</taxon>
        <taxon>Pyraloidea</taxon>
        <taxon>Crambidae</taxon>
        <taxon>Pyraustinae</taxon>
        <taxon>Loxostege</taxon>
    </lineage>
</organism>
<evidence type="ECO:0000256" key="7">
    <source>
        <dbReference type="ARBA" id="ARBA00071275"/>
    </source>
</evidence>
<dbReference type="GO" id="GO:0006355">
    <property type="term" value="P:regulation of DNA-templated transcription"/>
    <property type="evidence" value="ECO:0007669"/>
    <property type="project" value="UniProtKB-ARBA"/>
</dbReference>
<name>A0ABD0TII4_LOXSC</name>
<proteinExistence type="inferred from homology"/>
<evidence type="ECO:0000256" key="1">
    <source>
        <dbReference type="ARBA" id="ARBA00004173"/>
    </source>
</evidence>
<dbReference type="GO" id="GO:0005739">
    <property type="term" value="C:mitochondrion"/>
    <property type="evidence" value="ECO:0007669"/>
    <property type="project" value="UniProtKB-SubCell"/>
</dbReference>
<accession>A0ABD0TII4</accession>
<sequence length="335" mass="39479">MALLKYLSNIIRTVGTTNSVPRRYLCLLSEKPKSEIKFISDNKHGLESTSEDLSTVTPYYPQTYNLAAYVNNSEFLQNLVHLNVNLSKLEKKPNVVEKILKLNFNDIKKHILFINDFVNEEKLGTYLTKNPLILCESLQDLEVRIHYLQSKHFSQHQISRIIEHNPFWLMFSTQRIDRRLGYYQKKFDLSGDEVRYLATKQPRLITYNLHHVTTNSFVIKEEMGFEGSEIKKLLLDKPRLWMMNQKALLERFNFIHNTMKIPHSTLLLHPEVLFCRSYKIKQRYLFLQKLGRAQFDPKKENYVPITALAEGTDVDFCKMYAKCNISDFNVFLKTL</sequence>
<dbReference type="PANTHER" id="PTHR13068:SF112">
    <property type="entry name" value="TRANSCRIPTION TERMINATION FACTOR 3, MITOCHONDRIAL"/>
    <property type="match status" value="1"/>
</dbReference>
<reference evidence="8 9" key="1">
    <citation type="submission" date="2024-06" db="EMBL/GenBank/DDBJ databases">
        <title>A chromosome-level genome assembly of beet webworm, Loxostege sticticalis.</title>
        <authorList>
            <person name="Zhang Y."/>
        </authorList>
    </citation>
    <scope>NUCLEOTIDE SEQUENCE [LARGE SCALE GENOMIC DNA]</scope>
    <source>
        <strain evidence="8">AQ028</strain>
        <tissue evidence="8">Male pupae</tissue>
    </source>
</reference>
<evidence type="ECO:0000313" key="8">
    <source>
        <dbReference type="EMBL" id="KAL0849131.1"/>
    </source>
</evidence>
<dbReference type="SMART" id="SM00733">
    <property type="entry name" value="Mterf"/>
    <property type="match status" value="5"/>
</dbReference>
<dbReference type="InterPro" id="IPR038538">
    <property type="entry name" value="MTERF_sf"/>
</dbReference>
<dbReference type="PANTHER" id="PTHR13068">
    <property type="entry name" value="CGI-12 PROTEIN-RELATED"/>
    <property type="match status" value="1"/>
</dbReference>
<dbReference type="FunFam" id="1.25.70.10:FF:000002">
    <property type="entry name" value="transcription termination factor 3, mitochondrial"/>
    <property type="match status" value="1"/>
</dbReference>
<gene>
    <name evidence="8" type="ORF">ABMA28_013480</name>
</gene>
<keyword evidence="5" id="KW-0496">Mitochondrion</keyword>
<dbReference type="Proteomes" id="UP001549921">
    <property type="component" value="Unassembled WGS sequence"/>
</dbReference>
<evidence type="ECO:0000256" key="3">
    <source>
        <dbReference type="ARBA" id="ARBA00022946"/>
    </source>
</evidence>
<dbReference type="EMBL" id="JBEDNZ010000004">
    <property type="protein sequence ID" value="KAL0849131.1"/>
    <property type="molecule type" value="Genomic_DNA"/>
</dbReference>